<dbReference type="PANTHER" id="PTHR35862:SF1">
    <property type="entry name" value="FELS-2 PROPHAGE PROTEIN"/>
    <property type="match status" value="1"/>
</dbReference>
<dbReference type="Proteomes" id="UP000013084">
    <property type="component" value="Unassembled WGS sequence"/>
</dbReference>
<protein>
    <submittedName>
        <fullName evidence="3">Uncharacterized protein</fullName>
    </submittedName>
</protein>
<dbReference type="PATRIC" id="fig|1217700.3.peg.3970"/>
<evidence type="ECO:0000313" key="3">
    <source>
        <dbReference type="EMBL" id="ENX53220.1"/>
    </source>
</evidence>
<dbReference type="HOGENOM" id="CLU_046415_0_0_6"/>
<reference evidence="3 4" key="1">
    <citation type="submission" date="2013-02" db="EMBL/GenBank/DDBJ databases">
        <title>The Genome Sequence of Acinetobacter sp. CIP 70.18.</title>
        <authorList>
            <consortium name="The Broad Institute Genome Sequencing Platform"/>
            <consortium name="The Broad Institute Genome Sequencing Center for Infectious Disease"/>
            <person name="Cerqueira G."/>
            <person name="Feldgarden M."/>
            <person name="Courvalin P."/>
            <person name="Perichon B."/>
            <person name="Grillot-Courvalin C."/>
            <person name="Clermont D."/>
            <person name="Rocha E."/>
            <person name="Yoon E.-J."/>
            <person name="Nemec A."/>
            <person name="Walker B."/>
            <person name="Young S.K."/>
            <person name="Zeng Q."/>
            <person name="Gargeya S."/>
            <person name="Fitzgerald M."/>
            <person name="Haas B."/>
            <person name="Abouelleil A."/>
            <person name="Alvarado L."/>
            <person name="Arachchi H.M."/>
            <person name="Berlin A.M."/>
            <person name="Chapman S.B."/>
            <person name="Dewar J."/>
            <person name="Goldberg J."/>
            <person name="Griggs A."/>
            <person name="Gujja S."/>
            <person name="Hansen M."/>
            <person name="Howarth C."/>
            <person name="Imamovic A."/>
            <person name="Larimer J."/>
            <person name="McCowan C."/>
            <person name="Murphy C."/>
            <person name="Neiman D."/>
            <person name="Pearson M."/>
            <person name="Priest M."/>
            <person name="Roberts A."/>
            <person name="Saif S."/>
            <person name="Shea T."/>
            <person name="Sisk P."/>
            <person name="Sykes S."/>
            <person name="Wortman J."/>
            <person name="Nusbaum C."/>
            <person name="Birren B."/>
        </authorList>
    </citation>
    <scope>NUCLEOTIDE SEQUENCE [LARGE SCALE GENOMIC DNA]</scope>
    <source>
        <strain evidence="3 4">CIP 70.18</strain>
    </source>
</reference>
<organism evidence="3 4">
    <name type="scientific">Acinetobacter higginsii</name>
    <dbReference type="NCBI Taxonomy" id="70347"/>
    <lineage>
        <taxon>Bacteria</taxon>
        <taxon>Pseudomonadati</taxon>
        <taxon>Pseudomonadota</taxon>
        <taxon>Gammaproteobacteria</taxon>
        <taxon>Moraxellales</taxon>
        <taxon>Moraxellaceae</taxon>
        <taxon>Acinetobacter</taxon>
    </lineage>
</organism>
<gene>
    <name evidence="3" type="ORF">F902_04089</name>
</gene>
<dbReference type="AlphaFoldDB" id="N9SQ39"/>
<dbReference type="Pfam" id="PF26079">
    <property type="entry name" value="Baseplate_J_C"/>
    <property type="match status" value="1"/>
</dbReference>
<feature type="domain" description="Baseplate J-like central" evidence="1">
    <location>
        <begin position="134"/>
        <end position="206"/>
    </location>
</feature>
<evidence type="ECO:0000259" key="2">
    <source>
        <dbReference type="Pfam" id="PF26079"/>
    </source>
</evidence>
<dbReference type="OrthoDB" id="9793802at2"/>
<dbReference type="InterPro" id="IPR052726">
    <property type="entry name" value="Phage_Baseplate_Hub"/>
</dbReference>
<dbReference type="PANTHER" id="PTHR35862">
    <property type="entry name" value="FELS-2 PROPHAGE PROTEIN"/>
    <property type="match status" value="1"/>
</dbReference>
<dbReference type="EMBL" id="APRN01000042">
    <property type="protein sequence ID" value="ENX53220.1"/>
    <property type="molecule type" value="Genomic_DNA"/>
</dbReference>
<dbReference type="InterPro" id="IPR058530">
    <property type="entry name" value="Baseplate_J-like_C"/>
</dbReference>
<keyword evidence="4" id="KW-1185">Reference proteome</keyword>
<comment type="caution">
    <text evidence="3">The sequence shown here is derived from an EMBL/GenBank/DDBJ whole genome shotgun (WGS) entry which is preliminary data.</text>
</comment>
<accession>N9SQ39</accession>
<sequence>MSIDFAQLKKPSIIEEFSFEQILSERKQGLLNLYADDLETQLTIHATLQRESEPLTKLLEESAYREMILRSRINNAALSVLLAFAEKTDLDAVVANYGVTRKLITPADQFSDAVYESDDALRYRASLAFDSLSVAGPTSAYEFHALTADGRVADAKASSPAPSEALVTILQRDTVNGEATQDLLASVNHYLSDETRRPVADRLTVQSVEAIDFELIATIYTKNFPEADPLILAARTAVQTYFEENRRIGRTIYLSKIFNLLHVAGVVHVEIDNPISDVMISDVQVANCTQILINSGAA</sequence>
<name>N9SQ39_9GAMM</name>
<evidence type="ECO:0000313" key="4">
    <source>
        <dbReference type="Proteomes" id="UP000013084"/>
    </source>
</evidence>
<dbReference type="Pfam" id="PF26078">
    <property type="entry name" value="Baseplate_J_M"/>
    <property type="match status" value="1"/>
</dbReference>
<dbReference type="InterPro" id="IPR058531">
    <property type="entry name" value="Baseplate_J_M"/>
</dbReference>
<evidence type="ECO:0000259" key="1">
    <source>
        <dbReference type="Pfam" id="PF26078"/>
    </source>
</evidence>
<feature type="domain" description="Baseplate J-like C-terminal" evidence="2">
    <location>
        <begin position="229"/>
        <end position="292"/>
    </location>
</feature>
<dbReference type="RefSeq" id="WP_005206267.1">
    <property type="nucleotide sequence ID" value="NZ_KB850073.1"/>
</dbReference>
<dbReference type="InterPro" id="IPR014507">
    <property type="entry name" value="Baseplate_assembly_J_pred"/>
</dbReference>
<proteinExistence type="predicted"/>
<dbReference type="PIRSF" id="PIRSF020481">
    <property type="entry name" value="BAP"/>
    <property type="match status" value="1"/>
</dbReference>